<keyword evidence="1" id="KW-0472">Membrane</keyword>
<evidence type="ECO:0000313" key="2">
    <source>
        <dbReference type="EMBL" id="MFC0390488.1"/>
    </source>
</evidence>
<dbReference type="EMBL" id="JBHLVF010000008">
    <property type="protein sequence ID" value="MFC0390488.1"/>
    <property type="molecule type" value="Genomic_DNA"/>
</dbReference>
<proteinExistence type="predicted"/>
<gene>
    <name evidence="2" type="ORF">ACFFJ8_03755</name>
</gene>
<protein>
    <submittedName>
        <fullName evidence="2">ABC transporter permease</fullName>
    </submittedName>
</protein>
<dbReference type="Pfam" id="PF12730">
    <property type="entry name" value="ABC2_membrane_4"/>
    <property type="match status" value="1"/>
</dbReference>
<feature type="transmembrane region" description="Helical" evidence="1">
    <location>
        <begin position="146"/>
        <end position="165"/>
    </location>
</feature>
<dbReference type="RefSeq" id="WP_305880951.1">
    <property type="nucleotide sequence ID" value="NZ_JANHOF010000010.1"/>
</dbReference>
<accession>A0ABV6J3N4</accession>
<feature type="transmembrane region" description="Helical" evidence="1">
    <location>
        <begin position="101"/>
        <end position="126"/>
    </location>
</feature>
<evidence type="ECO:0000313" key="3">
    <source>
        <dbReference type="Proteomes" id="UP001589818"/>
    </source>
</evidence>
<keyword evidence="3" id="KW-1185">Reference proteome</keyword>
<keyword evidence="1" id="KW-0812">Transmembrane</keyword>
<dbReference type="Proteomes" id="UP001589818">
    <property type="component" value="Unassembled WGS sequence"/>
</dbReference>
<sequence length="236" mass="26140">MRVMAAELLKIRRKMIWFLVVLGPLGVVGLQAVNFGLRYDYLTKQYANDLWGGLINNVTMMMVPTLFMGLAILASMTAGIEHQTNAWKQTLALPITRTQVFTGKFLLSVLLLFCSSTLLIVGTVGLGAALGFDLGDVPYKHLLELIYYPYLAIMPFIALQVWLSVLMHNQAIPLTVGIVGTVFSMFSNRFDDWMPYKWPYLDNAADNPLFSVAAGVVTGIVVLAAGTLNFVRKDVK</sequence>
<organism evidence="2 3">
    <name type="scientific">Paenibacillus mendelii</name>
    <dbReference type="NCBI Taxonomy" id="206163"/>
    <lineage>
        <taxon>Bacteria</taxon>
        <taxon>Bacillati</taxon>
        <taxon>Bacillota</taxon>
        <taxon>Bacilli</taxon>
        <taxon>Bacillales</taxon>
        <taxon>Paenibacillaceae</taxon>
        <taxon>Paenibacillus</taxon>
    </lineage>
</organism>
<feature type="transmembrane region" description="Helical" evidence="1">
    <location>
        <begin position="172"/>
        <end position="190"/>
    </location>
</feature>
<feature type="transmembrane region" description="Helical" evidence="1">
    <location>
        <begin position="210"/>
        <end position="231"/>
    </location>
</feature>
<feature type="transmembrane region" description="Helical" evidence="1">
    <location>
        <begin position="58"/>
        <end position="80"/>
    </location>
</feature>
<keyword evidence="1" id="KW-1133">Transmembrane helix</keyword>
<comment type="caution">
    <text evidence="2">The sequence shown here is derived from an EMBL/GenBank/DDBJ whole genome shotgun (WGS) entry which is preliminary data.</text>
</comment>
<reference evidence="2 3" key="1">
    <citation type="submission" date="2024-09" db="EMBL/GenBank/DDBJ databases">
        <authorList>
            <person name="Sun Q."/>
            <person name="Mori K."/>
        </authorList>
    </citation>
    <scope>NUCLEOTIDE SEQUENCE [LARGE SCALE GENOMIC DNA]</scope>
    <source>
        <strain evidence="2 3">CCM 4839</strain>
    </source>
</reference>
<name>A0ABV6J3N4_9BACL</name>
<evidence type="ECO:0000256" key="1">
    <source>
        <dbReference type="SAM" id="Phobius"/>
    </source>
</evidence>
<dbReference type="CDD" id="cd21809">
    <property type="entry name" value="ABC-2_lan_permease-like"/>
    <property type="match status" value="1"/>
</dbReference>